<proteinExistence type="predicted"/>
<accession>A0ACD5A636</accession>
<name>A0ACD5A636_9ACTN</name>
<organism evidence="1 2">
    <name type="scientific">Streptomyces citrinus</name>
    <dbReference type="NCBI Taxonomy" id="3118173"/>
    <lineage>
        <taxon>Bacteria</taxon>
        <taxon>Bacillati</taxon>
        <taxon>Actinomycetota</taxon>
        <taxon>Actinomycetes</taxon>
        <taxon>Kitasatosporales</taxon>
        <taxon>Streptomycetaceae</taxon>
        <taxon>Streptomyces</taxon>
    </lineage>
</organism>
<evidence type="ECO:0000313" key="1">
    <source>
        <dbReference type="EMBL" id="WWQ62602.1"/>
    </source>
</evidence>
<dbReference type="EMBL" id="CP146022">
    <property type="protein sequence ID" value="WWQ62602.1"/>
    <property type="molecule type" value="Genomic_DNA"/>
</dbReference>
<sequence length="501" mass="53329">MTLLQNSARTRRRRLGVATAAAGLLAALLAAGPVSATPDPGDKSTAPKSVSRSAEAEAREAIAAGEIPGKDEIVHSDNIEHLTNIPKDVLPGLNTDLAFQGKYAFAGNYDGFRIYDLSDPKAPKTVAQVLCPGSQNDISVSGNLLFLSTDSSRSDNSCSSTTQPATEKSSWEGMKVFDISDKANPKYVAAVETACGSHTHTLVPQKKNVYVYVSSYSPSATFPDCQPPHDGISVIKVPRKAPQKAAVVNFPVLFPGEGPDGGGNPGGPTNPGVSKTTGCHDITVLPSKNLAAGACMGDGILFSIADPENPKVIDQVQDNVNFAFWHSATFNQKANKVVFTDELGGGGAATCNATIGPNRGADGIYDIVGKGDKSKLVFKSYFKIPRHQAATENCVAHNGSLIPVKGKDIMVQAWYQGGISVWDFTDSTSPKEIGYFERGPLTTDALTVGGSWSAYYYNGYIYSNDIAKGFDVLKLSDRRTDPAKKIHLNELNVQTQPDYFD</sequence>
<keyword evidence="2" id="KW-1185">Reference proteome</keyword>
<dbReference type="Proteomes" id="UP001432251">
    <property type="component" value="Chromosome"/>
</dbReference>
<reference evidence="1" key="1">
    <citation type="journal article" date="2025" name="Int. J. Syst. Evol. Microbiol.">
        <title>Streptomyces citrinus sp. nov., with yellow diffusible pigment.</title>
        <authorList>
            <person name="He Y."/>
            <person name="Yang E."/>
            <person name="Xu J."/>
            <person name="Sun Y."/>
            <person name="Sun L."/>
        </authorList>
    </citation>
    <scope>NUCLEOTIDE SEQUENCE</scope>
    <source>
        <strain evidence="1">Q6</strain>
    </source>
</reference>
<gene>
    <name evidence="1" type="ORF">V2W30_03975</name>
</gene>
<evidence type="ECO:0000313" key="2">
    <source>
        <dbReference type="Proteomes" id="UP001432251"/>
    </source>
</evidence>
<protein>
    <submittedName>
        <fullName evidence="1">Uncharacterized protein</fullName>
    </submittedName>
</protein>